<dbReference type="AlphaFoldDB" id="A0A9P7H380"/>
<accession>A0A9P7H380</accession>
<evidence type="ECO:0000313" key="2">
    <source>
        <dbReference type="Proteomes" id="UP000782241"/>
    </source>
</evidence>
<protein>
    <submittedName>
        <fullName evidence="1">Uncharacterized protein</fullName>
    </submittedName>
</protein>
<keyword evidence="2" id="KW-1185">Reference proteome</keyword>
<organism evidence="1 2">
    <name type="scientific">Fusarium avenaceum</name>
    <dbReference type="NCBI Taxonomy" id="40199"/>
    <lineage>
        <taxon>Eukaryota</taxon>
        <taxon>Fungi</taxon>
        <taxon>Dikarya</taxon>
        <taxon>Ascomycota</taxon>
        <taxon>Pezizomycotina</taxon>
        <taxon>Sordariomycetes</taxon>
        <taxon>Hypocreomycetidae</taxon>
        <taxon>Hypocreales</taxon>
        <taxon>Nectriaceae</taxon>
        <taxon>Fusarium</taxon>
        <taxon>Fusarium tricinctum species complex</taxon>
    </lineage>
</organism>
<reference evidence="1" key="1">
    <citation type="submission" date="2021-04" db="EMBL/GenBank/DDBJ databases">
        <title>Draft genome of Fusarium avenaceum strain F156N33, isolated from an atmospheric sample in Virginia.</title>
        <authorList>
            <person name="Yang S."/>
            <person name="Vinatzer B.A."/>
            <person name="Coleman J."/>
        </authorList>
    </citation>
    <scope>NUCLEOTIDE SEQUENCE</scope>
    <source>
        <strain evidence="1">F156N33</strain>
    </source>
</reference>
<proteinExistence type="predicted"/>
<sequence>MPDLQRILDACWRYPFPLEFDVPEGYVISEEEQAMIDNAELSLVGWGFTVYRTYYGPGSDENWDTLCNKAKEEADKELMACIYNGNEEITEKLKPLFRLDARSDPALLDGLSLAELCKVYKDKTGGEPEPVHQCCVFLVADEQVISQIGQGNFIIKAVDADSPPSPQEGVSVKSRTNGFSWGWHVVQMRRMLEFWCMLDICLPHQCMCWAVDESELYIMVWEGCDGS</sequence>
<dbReference type="EMBL" id="JAGPUO010000016">
    <property type="protein sequence ID" value="KAG5657682.1"/>
    <property type="molecule type" value="Genomic_DNA"/>
</dbReference>
<name>A0A9P7H380_9HYPO</name>
<gene>
    <name evidence="1" type="ORF">KAF25_007715</name>
</gene>
<comment type="caution">
    <text evidence="1">The sequence shown here is derived from an EMBL/GenBank/DDBJ whole genome shotgun (WGS) entry which is preliminary data.</text>
</comment>
<evidence type="ECO:0000313" key="1">
    <source>
        <dbReference type="EMBL" id="KAG5657682.1"/>
    </source>
</evidence>
<dbReference type="Proteomes" id="UP000782241">
    <property type="component" value="Unassembled WGS sequence"/>
</dbReference>